<comment type="caution">
    <text evidence="2">The sequence shown here is derived from an EMBL/GenBank/DDBJ whole genome shotgun (WGS) entry which is preliminary data.</text>
</comment>
<accession>A0A371QUK8</accession>
<reference evidence="4 5" key="1">
    <citation type="submission" date="2017-07" db="EMBL/GenBank/DDBJ databases">
        <title>Draft genome sequence of aerobic hyperthermophilic archaea, Pyrobaculum aerophilum YKB31 and YKB32.</title>
        <authorList>
            <person name="Mochizuki T."/>
            <person name="Berliner A.J."/>
            <person name="Yoshida-Takashima Y."/>
            <person name="Takaki Y."/>
            <person name="Nunoura T."/>
            <person name="Takai K."/>
        </authorList>
    </citation>
    <scope>NUCLEOTIDE SEQUENCE [LARGE SCALE GENOMIC DNA]</scope>
    <source>
        <strain evidence="2 5">YKB31</strain>
        <strain evidence="3 4">YKB32</strain>
    </source>
</reference>
<reference evidence="1" key="2">
    <citation type="journal article" date="2020" name="bioRxiv">
        <title>A rank-normalized archaeal taxonomy based on genome phylogeny resolves widespread incomplete and uneven classifications.</title>
        <authorList>
            <person name="Rinke C."/>
            <person name="Chuvochina M."/>
            <person name="Mussig A.J."/>
            <person name="Chaumeil P.-A."/>
            <person name="Waite D.W."/>
            <person name="Whitman W.B."/>
            <person name="Parks D.H."/>
            <person name="Hugenholtz P."/>
        </authorList>
    </citation>
    <scope>NUCLEOTIDE SEQUENCE</scope>
    <source>
        <strain evidence="1">UBA8839</strain>
    </source>
</reference>
<dbReference type="EMBL" id="NMUF01000050">
    <property type="protein sequence ID" value="RFA95777.1"/>
    <property type="molecule type" value="Genomic_DNA"/>
</dbReference>
<dbReference type="GeneID" id="1463856"/>
<name>A0A371QUK8_9CREN</name>
<dbReference type="OMA" id="NNEIELC"/>
<dbReference type="EMBL" id="DUJP01000008">
    <property type="protein sequence ID" value="HII46199.1"/>
    <property type="molecule type" value="Genomic_DNA"/>
</dbReference>
<evidence type="ECO:0000313" key="1">
    <source>
        <dbReference type="EMBL" id="HII46199.1"/>
    </source>
</evidence>
<organism evidence="2 5">
    <name type="scientific">Pyrobaculum aerophilum</name>
    <dbReference type="NCBI Taxonomy" id="13773"/>
    <lineage>
        <taxon>Archaea</taxon>
        <taxon>Thermoproteota</taxon>
        <taxon>Thermoprotei</taxon>
        <taxon>Thermoproteales</taxon>
        <taxon>Thermoproteaceae</taxon>
        <taxon>Pyrobaculum</taxon>
    </lineage>
</organism>
<gene>
    <name evidence="2" type="ORF">CGL51_13035</name>
    <name evidence="3" type="ORF">CGL52_12340</name>
    <name evidence="1" type="ORF">HA333_01665</name>
</gene>
<dbReference type="Proteomes" id="UP000256877">
    <property type="component" value="Unassembled WGS sequence"/>
</dbReference>
<dbReference type="Proteomes" id="UP000257123">
    <property type="component" value="Unassembled WGS sequence"/>
</dbReference>
<dbReference type="EMBL" id="NMUE01000064">
    <property type="protein sequence ID" value="RFA93331.1"/>
    <property type="molecule type" value="Genomic_DNA"/>
</dbReference>
<dbReference type="Proteomes" id="UP000651120">
    <property type="component" value="Unassembled WGS sequence"/>
</dbReference>
<dbReference type="OrthoDB" id="27956at2157"/>
<protein>
    <submittedName>
        <fullName evidence="2">Uncharacterized protein</fullName>
    </submittedName>
</protein>
<dbReference type="RefSeq" id="WP_011009148.1">
    <property type="nucleotide sequence ID" value="NZ_DAIOPL010000014.1"/>
</dbReference>
<dbReference type="AlphaFoldDB" id="A0A371QUK8"/>
<proteinExistence type="predicted"/>
<sequence length="78" mass="8620">MIVKLIYIRDVAIIKLGLDPCADVFTFKISGREIVICGKTLILSDSLEKFKKGLLILGTTPYFVECENGECIAARAQI</sequence>
<evidence type="ECO:0000313" key="5">
    <source>
        <dbReference type="Proteomes" id="UP000257123"/>
    </source>
</evidence>
<evidence type="ECO:0000313" key="4">
    <source>
        <dbReference type="Proteomes" id="UP000256877"/>
    </source>
</evidence>
<evidence type="ECO:0000313" key="3">
    <source>
        <dbReference type="EMBL" id="RFA95777.1"/>
    </source>
</evidence>
<evidence type="ECO:0000313" key="2">
    <source>
        <dbReference type="EMBL" id="RFA93331.1"/>
    </source>
</evidence>